<keyword evidence="3" id="KW-1185">Reference proteome</keyword>
<evidence type="ECO:0000313" key="2">
    <source>
        <dbReference type="EMBL" id="GAA5190542.1"/>
    </source>
</evidence>
<proteinExistence type="predicted"/>
<protein>
    <submittedName>
        <fullName evidence="2">GNAT family N-acetyltransferase</fullName>
    </submittedName>
</protein>
<dbReference type="SUPFAM" id="SSF55729">
    <property type="entry name" value="Acyl-CoA N-acyltransferases (Nat)"/>
    <property type="match status" value="1"/>
</dbReference>
<feature type="domain" description="N-acetyltransferase" evidence="1">
    <location>
        <begin position="9"/>
        <end position="205"/>
    </location>
</feature>
<dbReference type="RefSeq" id="WP_345316477.1">
    <property type="nucleotide sequence ID" value="NZ_BAABLF010000008.1"/>
</dbReference>
<dbReference type="CDD" id="cd04301">
    <property type="entry name" value="NAT_SF"/>
    <property type="match status" value="1"/>
</dbReference>
<dbReference type="PROSITE" id="PS51186">
    <property type="entry name" value="GNAT"/>
    <property type="match status" value="1"/>
</dbReference>
<dbReference type="Pfam" id="PF00583">
    <property type="entry name" value="Acetyltransf_1"/>
    <property type="match status" value="1"/>
</dbReference>
<dbReference type="Proteomes" id="UP001501600">
    <property type="component" value="Unassembled WGS sequence"/>
</dbReference>
<dbReference type="InterPro" id="IPR000182">
    <property type="entry name" value="GNAT_dom"/>
</dbReference>
<evidence type="ECO:0000259" key="1">
    <source>
        <dbReference type="PROSITE" id="PS51186"/>
    </source>
</evidence>
<sequence>MEPAVAPSPEVRYLSADDLRVAASLLLQAYRDDPFFRSVFPADNYEQRLRAAIREELHELWQREQIFVGLELEGALVGVASLLDGAYPLGQERFWNWRLKMALGTGWSGARQWMAREQEILERLDFDRTHLLQFVAVAPAYRRRGYGAQLLSSVIALERERHINGLATMIYWPTLKPLFESLGFNPIAELNVGQVTGSLYQADLR</sequence>
<comment type="caution">
    <text evidence="2">The sequence shown here is derived from an EMBL/GenBank/DDBJ whole genome shotgun (WGS) entry which is preliminary data.</text>
</comment>
<reference evidence="3" key="1">
    <citation type="journal article" date="2019" name="Int. J. Syst. Evol. Microbiol.">
        <title>The Global Catalogue of Microorganisms (GCM) 10K type strain sequencing project: providing services to taxonomists for standard genome sequencing and annotation.</title>
        <authorList>
            <consortium name="The Broad Institute Genomics Platform"/>
            <consortium name="The Broad Institute Genome Sequencing Center for Infectious Disease"/>
            <person name="Wu L."/>
            <person name="Ma J."/>
        </authorList>
    </citation>
    <scope>NUCLEOTIDE SEQUENCE [LARGE SCALE GENOMIC DNA]</scope>
    <source>
        <strain evidence="3">JCM 18720</strain>
    </source>
</reference>
<dbReference type="EMBL" id="BAABLF010000008">
    <property type="protein sequence ID" value="GAA5190542.1"/>
    <property type="molecule type" value="Genomic_DNA"/>
</dbReference>
<organism evidence="2 3">
    <name type="scientific">Ferrimonas gelatinilytica</name>
    <dbReference type="NCBI Taxonomy" id="1255257"/>
    <lineage>
        <taxon>Bacteria</taxon>
        <taxon>Pseudomonadati</taxon>
        <taxon>Pseudomonadota</taxon>
        <taxon>Gammaproteobacteria</taxon>
        <taxon>Alteromonadales</taxon>
        <taxon>Ferrimonadaceae</taxon>
        <taxon>Ferrimonas</taxon>
    </lineage>
</organism>
<gene>
    <name evidence="2" type="ORF">GCM10025772_15450</name>
</gene>
<accession>A0ABP9S2G8</accession>
<name>A0ABP9S2G8_9GAMM</name>
<evidence type="ECO:0000313" key="3">
    <source>
        <dbReference type="Proteomes" id="UP001501600"/>
    </source>
</evidence>
<dbReference type="InterPro" id="IPR016181">
    <property type="entry name" value="Acyl_CoA_acyltransferase"/>
</dbReference>
<dbReference type="Gene3D" id="3.40.630.30">
    <property type="match status" value="1"/>
</dbReference>